<name>A0A8J4EH22_9ACTN</name>
<keyword evidence="1" id="KW-1133">Transmembrane helix</keyword>
<dbReference type="Proteomes" id="UP000635606">
    <property type="component" value="Unassembled WGS sequence"/>
</dbReference>
<feature type="transmembrane region" description="Helical" evidence="1">
    <location>
        <begin position="130"/>
        <end position="147"/>
    </location>
</feature>
<comment type="caution">
    <text evidence="2">The sequence shown here is derived from an EMBL/GenBank/DDBJ whole genome shotgun (WGS) entry which is preliminary data.</text>
</comment>
<gene>
    <name evidence="2" type="ORF">Voc01_066740</name>
</gene>
<dbReference type="AlphaFoldDB" id="A0A8J4EH22"/>
<evidence type="ECO:0000313" key="3">
    <source>
        <dbReference type="Proteomes" id="UP000635606"/>
    </source>
</evidence>
<keyword evidence="1" id="KW-0812">Transmembrane</keyword>
<reference evidence="2" key="1">
    <citation type="submission" date="2021-01" db="EMBL/GenBank/DDBJ databases">
        <title>Whole genome shotgun sequence of Virgisporangium ochraceum NBRC 16418.</title>
        <authorList>
            <person name="Komaki H."/>
            <person name="Tamura T."/>
        </authorList>
    </citation>
    <scope>NUCLEOTIDE SEQUENCE</scope>
    <source>
        <strain evidence="2">NBRC 16418</strain>
    </source>
</reference>
<evidence type="ECO:0000313" key="2">
    <source>
        <dbReference type="EMBL" id="GIJ71757.1"/>
    </source>
</evidence>
<feature type="transmembrane region" description="Helical" evidence="1">
    <location>
        <begin position="105"/>
        <end position="124"/>
    </location>
</feature>
<dbReference type="EMBL" id="BOPH01000090">
    <property type="protein sequence ID" value="GIJ71757.1"/>
    <property type="molecule type" value="Genomic_DNA"/>
</dbReference>
<evidence type="ECO:0000256" key="1">
    <source>
        <dbReference type="SAM" id="Phobius"/>
    </source>
</evidence>
<organism evidence="2 3">
    <name type="scientific">Virgisporangium ochraceum</name>
    <dbReference type="NCBI Taxonomy" id="65505"/>
    <lineage>
        <taxon>Bacteria</taxon>
        <taxon>Bacillati</taxon>
        <taxon>Actinomycetota</taxon>
        <taxon>Actinomycetes</taxon>
        <taxon>Micromonosporales</taxon>
        <taxon>Micromonosporaceae</taxon>
        <taxon>Virgisporangium</taxon>
    </lineage>
</organism>
<protein>
    <submittedName>
        <fullName evidence="2">Uncharacterized protein</fullName>
    </submittedName>
</protein>
<sequence length="155" mass="16287">MSYAPVLIAPQFTVTPPRRSAPASVHGVAVLQYLGGVAMVAVGALFAYLCVVATRDNASASEEDFFAPETVAIAFGIVAGVATVCGLVGILLGRKVQVGRQWARVVVLMLSGMTIVSVAGSIALYQAWPWTAVFTLYPVIAIALLNTRSARAFFL</sequence>
<feature type="transmembrane region" description="Helical" evidence="1">
    <location>
        <begin position="71"/>
        <end position="93"/>
    </location>
</feature>
<proteinExistence type="predicted"/>
<keyword evidence="3" id="KW-1185">Reference proteome</keyword>
<dbReference type="RefSeq" id="WP_203931628.1">
    <property type="nucleotide sequence ID" value="NZ_BOPH01000090.1"/>
</dbReference>
<keyword evidence="1" id="KW-0472">Membrane</keyword>
<feature type="transmembrane region" description="Helical" evidence="1">
    <location>
        <begin position="28"/>
        <end position="51"/>
    </location>
</feature>
<accession>A0A8J4EH22</accession>